<dbReference type="EMBL" id="JADMLG010000010">
    <property type="protein sequence ID" value="MBH0779317.1"/>
    <property type="molecule type" value="Genomic_DNA"/>
</dbReference>
<gene>
    <name evidence="1" type="ORF">IT779_23895</name>
</gene>
<proteinExistence type="predicted"/>
<evidence type="ECO:0000313" key="1">
    <source>
        <dbReference type="EMBL" id="MBH0779317.1"/>
    </source>
</evidence>
<sequence>MTQSVEGDSRPNPEALVVVYAVGETGATADLLGRATLINRQFALVSEPLNRVLAEHPRRMRVGVFAARHAYQKAPKVTTCGEIIDVAFTRVVEEDRELVLLDLAVESAAPVLLPFLVPPREDIVAALRGVLDGNPLSAPHIGDPADPVAVFRKVMGWDR</sequence>
<evidence type="ECO:0000313" key="2">
    <source>
        <dbReference type="Proteomes" id="UP000655751"/>
    </source>
</evidence>
<reference evidence="1" key="1">
    <citation type="submission" date="2020-11" db="EMBL/GenBank/DDBJ databases">
        <title>Nocardia NEAU-351.nov., a novel actinomycete isolated from the cow dung.</title>
        <authorList>
            <person name="Zhang X."/>
        </authorList>
    </citation>
    <scope>NUCLEOTIDE SEQUENCE</scope>
    <source>
        <strain evidence="1">NEAU-351</strain>
    </source>
</reference>
<name>A0A931N527_9NOCA</name>
<organism evidence="1 2">
    <name type="scientific">Nocardia bovistercoris</name>
    <dbReference type="NCBI Taxonomy" id="2785916"/>
    <lineage>
        <taxon>Bacteria</taxon>
        <taxon>Bacillati</taxon>
        <taxon>Actinomycetota</taxon>
        <taxon>Actinomycetes</taxon>
        <taxon>Mycobacteriales</taxon>
        <taxon>Nocardiaceae</taxon>
        <taxon>Nocardia</taxon>
    </lineage>
</organism>
<keyword evidence="2" id="KW-1185">Reference proteome</keyword>
<dbReference type="Proteomes" id="UP000655751">
    <property type="component" value="Unassembled WGS sequence"/>
</dbReference>
<accession>A0A931N527</accession>
<dbReference type="RefSeq" id="WP_196151629.1">
    <property type="nucleotide sequence ID" value="NZ_JADMLG010000010.1"/>
</dbReference>
<protein>
    <submittedName>
        <fullName evidence="1">Uncharacterized protein</fullName>
    </submittedName>
</protein>
<comment type="caution">
    <text evidence="1">The sequence shown here is derived from an EMBL/GenBank/DDBJ whole genome shotgun (WGS) entry which is preliminary data.</text>
</comment>
<dbReference type="AlphaFoldDB" id="A0A931N527"/>